<feature type="domain" description="HNH" evidence="1">
    <location>
        <begin position="193"/>
        <end position="243"/>
    </location>
</feature>
<protein>
    <submittedName>
        <fullName evidence="2">HNH endonuclease</fullName>
    </submittedName>
</protein>
<dbReference type="GO" id="GO:0004519">
    <property type="term" value="F:endonuclease activity"/>
    <property type="evidence" value="ECO:0007669"/>
    <property type="project" value="UniProtKB-KW"/>
</dbReference>
<keyword evidence="2" id="KW-0255">Endonuclease</keyword>
<dbReference type="GO" id="GO:0008270">
    <property type="term" value="F:zinc ion binding"/>
    <property type="evidence" value="ECO:0007669"/>
    <property type="project" value="InterPro"/>
</dbReference>
<evidence type="ECO:0000259" key="1">
    <source>
        <dbReference type="Pfam" id="PF01844"/>
    </source>
</evidence>
<dbReference type="InterPro" id="IPR002711">
    <property type="entry name" value="HNH"/>
</dbReference>
<reference evidence="2" key="1">
    <citation type="submission" date="2020-10" db="EMBL/GenBank/DDBJ databases">
        <title>Dehalococcoides mccartyi of a TCE/Cr reducing biochatode.</title>
        <authorList>
            <person name="Matturro B."/>
        </authorList>
    </citation>
    <scope>NUCLEOTIDE SEQUENCE</scope>
    <source>
        <strain evidence="2">Bin2</strain>
    </source>
</reference>
<evidence type="ECO:0000313" key="3">
    <source>
        <dbReference type="Proteomes" id="UP000606900"/>
    </source>
</evidence>
<proteinExistence type="predicted"/>
<accession>A0A843AFF8</accession>
<keyword evidence="2" id="KW-0540">Nuclease</keyword>
<dbReference type="Proteomes" id="UP000606900">
    <property type="component" value="Unassembled WGS sequence"/>
</dbReference>
<organism evidence="2 3">
    <name type="scientific">Methanobacterium formicicum</name>
    <dbReference type="NCBI Taxonomy" id="2162"/>
    <lineage>
        <taxon>Archaea</taxon>
        <taxon>Methanobacteriati</taxon>
        <taxon>Methanobacteriota</taxon>
        <taxon>Methanomada group</taxon>
        <taxon>Methanobacteria</taxon>
        <taxon>Methanobacteriales</taxon>
        <taxon>Methanobacteriaceae</taxon>
        <taxon>Methanobacterium</taxon>
    </lineage>
</organism>
<dbReference type="Gene3D" id="1.10.30.50">
    <property type="match status" value="1"/>
</dbReference>
<keyword evidence="2" id="KW-0378">Hydrolase</keyword>
<dbReference type="Pfam" id="PF01844">
    <property type="entry name" value="HNH"/>
    <property type="match status" value="1"/>
</dbReference>
<name>A0A843AFF8_METFO</name>
<sequence>MLLFKNKANTMQGVLENAMHATNGKPKGVNKGDLILIAQTKNTLNGGEKPIRWVMDFVSCEDDKTDLTLKIWGKKWRYIVKGENVRPVEPFDIMDIKISLKDYDAVQTHCRLLEEDEEQVLNWIYQSDIQEDDLIELMSKEFENGQQVSGDEYIKKLDLKYSSKPEFKEKVVKSIQRPSALSKAIKKKYGYTCRICGYPGFEKKGGGKYAETHHMLELNKLAPQTLQSWNVIVVCPTCHKKLHYANTKTEYLNQGWKITIDNKEYFIK</sequence>
<dbReference type="EMBL" id="JADIIL010000011">
    <property type="protein sequence ID" value="MBF4474272.1"/>
    <property type="molecule type" value="Genomic_DNA"/>
</dbReference>
<dbReference type="CDD" id="cd00085">
    <property type="entry name" value="HNHc"/>
    <property type="match status" value="1"/>
</dbReference>
<evidence type="ECO:0000313" key="2">
    <source>
        <dbReference type="EMBL" id="MBF4474272.1"/>
    </source>
</evidence>
<dbReference type="AlphaFoldDB" id="A0A843AFF8"/>
<dbReference type="RefSeq" id="WP_276698305.1">
    <property type="nucleotide sequence ID" value="NZ_JADIIL010000011.1"/>
</dbReference>
<dbReference type="GO" id="GO:0003676">
    <property type="term" value="F:nucleic acid binding"/>
    <property type="evidence" value="ECO:0007669"/>
    <property type="project" value="InterPro"/>
</dbReference>
<gene>
    <name evidence="2" type="ORF">ISP06_02210</name>
</gene>
<comment type="caution">
    <text evidence="2">The sequence shown here is derived from an EMBL/GenBank/DDBJ whole genome shotgun (WGS) entry which is preliminary data.</text>
</comment>
<dbReference type="InterPro" id="IPR003615">
    <property type="entry name" value="HNH_nuc"/>
</dbReference>